<accession>A0AA96JVB9</accession>
<proteinExistence type="predicted"/>
<dbReference type="AlphaFoldDB" id="A0AA96JVB9"/>
<evidence type="ECO:0000313" key="1">
    <source>
        <dbReference type="EMBL" id="WNM61617.1"/>
    </source>
</evidence>
<dbReference type="EMBL" id="CP116968">
    <property type="protein sequence ID" value="WNM61617.1"/>
    <property type="molecule type" value="Genomic_DNA"/>
</dbReference>
<organism evidence="1 2">
    <name type="scientific">Candidatus Nitrospira neomarina</name>
    <dbReference type="NCBI Taxonomy" id="3020899"/>
    <lineage>
        <taxon>Bacteria</taxon>
        <taxon>Pseudomonadati</taxon>
        <taxon>Nitrospirota</taxon>
        <taxon>Nitrospiria</taxon>
        <taxon>Nitrospirales</taxon>
        <taxon>Nitrospiraceae</taxon>
        <taxon>Nitrospira</taxon>
    </lineage>
</organism>
<dbReference type="RefSeq" id="WP_312744023.1">
    <property type="nucleotide sequence ID" value="NZ_CP116968.1"/>
</dbReference>
<protein>
    <submittedName>
        <fullName evidence="1">Uncharacterized protein</fullName>
    </submittedName>
</protein>
<evidence type="ECO:0000313" key="2">
    <source>
        <dbReference type="Proteomes" id="UP001302494"/>
    </source>
</evidence>
<reference evidence="1 2" key="1">
    <citation type="submission" date="2023-01" db="EMBL/GenBank/DDBJ databases">
        <title>Cultivation and genomic characterization of new, ubiquitous marine nitrite-oxidizing bacteria from the Nitrospirales.</title>
        <authorList>
            <person name="Mueller A.J."/>
            <person name="Daebeler A."/>
            <person name="Herbold C.W."/>
            <person name="Kirkegaard R.H."/>
            <person name="Daims H."/>
        </authorList>
    </citation>
    <scope>NUCLEOTIDE SEQUENCE [LARGE SCALE GENOMIC DNA]</scope>
    <source>
        <strain evidence="1 2">DK</strain>
    </source>
</reference>
<sequence length="223" mass="25369">MSKCFYCHQRKGKRACPALGGVICSHCCGTNRITNISCPTSCVFLESNDDYQQKRVGNIFELERRGFYRQLLDLGGERATEIFYVFEALAYRFFQDRRDAEDAEVLEGLQILRRSFSLIQIPEAGLPAFGEELRKEFKVFGERQPLEPTLVTNVLDQAHTFIQKFSGPGFRSHRFLHGLLGYIRERHPDVAEQLARQTGAGGRIIIPSGFDYAPDQLSTEPVK</sequence>
<gene>
    <name evidence="1" type="ORF">PQG83_17955</name>
</gene>
<dbReference type="KEGG" id="nneo:PQG83_17955"/>
<keyword evidence="2" id="KW-1185">Reference proteome</keyword>
<dbReference type="Proteomes" id="UP001302494">
    <property type="component" value="Chromosome"/>
</dbReference>
<name>A0AA96JVB9_9BACT</name>